<keyword evidence="2" id="KW-0472">Membrane</keyword>
<accession>A0ABD0TDX7</accession>
<organism evidence="3 4">
    <name type="scientific">Loxostege sticticalis</name>
    <name type="common">Beet webworm moth</name>
    <dbReference type="NCBI Taxonomy" id="481309"/>
    <lineage>
        <taxon>Eukaryota</taxon>
        <taxon>Metazoa</taxon>
        <taxon>Ecdysozoa</taxon>
        <taxon>Arthropoda</taxon>
        <taxon>Hexapoda</taxon>
        <taxon>Insecta</taxon>
        <taxon>Pterygota</taxon>
        <taxon>Neoptera</taxon>
        <taxon>Endopterygota</taxon>
        <taxon>Lepidoptera</taxon>
        <taxon>Glossata</taxon>
        <taxon>Ditrysia</taxon>
        <taxon>Pyraloidea</taxon>
        <taxon>Crambidae</taxon>
        <taxon>Pyraustinae</taxon>
        <taxon>Loxostege</taxon>
    </lineage>
</organism>
<feature type="transmembrane region" description="Helical" evidence="2">
    <location>
        <begin position="55"/>
        <end position="77"/>
    </location>
</feature>
<evidence type="ECO:0000256" key="2">
    <source>
        <dbReference type="SAM" id="Phobius"/>
    </source>
</evidence>
<sequence length="522" mass="59577">MVDSPPQKNDEQYPLLKVESGDGDSGRAAAQPAAAPAWTVACTPKRSWFERWPELISACWMTGMLLSIFVLIIYGLGTLGVIRKQPILMVNCNSSKPDNEVYYHHIIQQGEHVRFHLFSEYLSNMASQYSSLQFNIFFLIDDSMQYGFKGQRPSVLMKKLHIKNGYETDGMNQREIWDFHLRHPNVNITFMPLSKFMANSPLRFKWRTISLNYLTFYARVSSVWENGGIGMDLDLFNNQYNRHQMPDRRITAVLKHYNKGIKLEELAKTLNNIDQDEQNEFYKIFDALVHQILNETRAFFDRSITFIQKTSSKPVVRTHRNKREVLETKQTIPPNVNENGDILYIKLTNTTNITIVDTPYQNNNYTALTAKNMPASEKVPFEGILKSLLGDSKQENKSGNMFQNTVKKSPERPDVVFLYDISPFSEDIGPVAYPGLTHTSLSYFADDGINSGKINKESFLSLSTEGSFIAALSKQHPFLAHMMAISGSLPRIPPRVAIQNAVKSHCSVIFSDDVYCNNIYVF</sequence>
<evidence type="ECO:0000256" key="1">
    <source>
        <dbReference type="SAM" id="MobiDB-lite"/>
    </source>
</evidence>
<evidence type="ECO:0000313" key="3">
    <source>
        <dbReference type="EMBL" id="KAL0841278.1"/>
    </source>
</evidence>
<reference evidence="3 4" key="1">
    <citation type="submission" date="2024-06" db="EMBL/GenBank/DDBJ databases">
        <title>A chromosome-level genome assembly of beet webworm, Loxostege sticticalis.</title>
        <authorList>
            <person name="Zhang Y."/>
        </authorList>
    </citation>
    <scope>NUCLEOTIDE SEQUENCE [LARGE SCALE GENOMIC DNA]</scope>
    <source>
        <strain evidence="3">AQ028</strain>
        <tissue evidence="3">Male pupae</tissue>
    </source>
</reference>
<feature type="region of interest" description="Disordered" evidence="1">
    <location>
        <begin position="1"/>
        <end position="31"/>
    </location>
</feature>
<dbReference type="AlphaFoldDB" id="A0ABD0TDX7"/>
<keyword evidence="2" id="KW-0812">Transmembrane</keyword>
<gene>
    <name evidence="3" type="ORF">ABMA28_014995</name>
</gene>
<protein>
    <submittedName>
        <fullName evidence="3">Uncharacterized protein</fullName>
    </submittedName>
</protein>
<keyword evidence="2" id="KW-1133">Transmembrane helix</keyword>
<comment type="caution">
    <text evidence="3">The sequence shown here is derived from an EMBL/GenBank/DDBJ whole genome shotgun (WGS) entry which is preliminary data.</text>
</comment>
<dbReference type="Proteomes" id="UP001549921">
    <property type="component" value="Unassembled WGS sequence"/>
</dbReference>
<proteinExistence type="predicted"/>
<name>A0ABD0TDX7_LOXSC</name>
<evidence type="ECO:0000313" key="4">
    <source>
        <dbReference type="Proteomes" id="UP001549921"/>
    </source>
</evidence>
<dbReference type="EMBL" id="JBEDNZ010000006">
    <property type="protein sequence ID" value="KAL0841278.1"/>
    <property type="molecule type" value="Genomic_DNA"/>
</dbReference>